<name>A0AAD7TLN9_9APHY</name>
<dbReference type="InterPro" id="IPR036291">
    <property type="entry name" value="NAD(P)-bd_dom_sf"/>
</dbReference>
<reference evidence="5" key="1">
    <citation type="submission" date="2022-11" db="EMBL/GenBank/DDBJ databases">
        <title>Genome Sequence of Cubamyces cubensis.</title>
        <authorList>
            <person name="Buettner E."/>
        </authorList>
    </citation>
    <scope>NUCLEOTIDE SEQUENCE</scope>
    <source>
        <strain evidence="5">MPL-01</strain>
    </source>
</reference>
<gene>
    <name evidence="5" type="ORF">ONZ51_g9500</name>
</gene>
<dbReference type="Proteomes" id="UP001215151">
    <property type="component" value="Unassembled WGS sequence"/>
</dbReference>
<proteinExistence type="inferred from homology"/>
<keyword evidence="2" id="KW-0521">NADP</keyword>
<dbReference type="PRINTS" id="PR00080">
    <property type="entry name" value="SDRFAMILY"/>
</dbReference>
<dbReference type="Pfam" id="PF00106">
    <property type="entry name" value="adh_short"/>
    <property type="match status" value="1"/>
</dbReference>
<comment type="caution">
    <text evidence="5">The sequence shown here is derived from an EMBL/GenBank/DDBJ whole genome shotgun (WGS) entry which is preliminary data.</text>
</comment>
<evidence type="ECO:0000313" key="5">
    <source>
        <dbReference type="EMBL" id="KAJ8468655.1"/>
    </source>
</evidence>
<accession>A0AAD7TLN9</accession>
<evidence type="ECO:0000256" key="4">
    <source>
        <dbReference type="RuleBase" id="RU000363"/>
    </source>
</evidence>
<dbReference type="InterPro" id="IPR002347">
    <property type="entry name" value="SDR_fam"/>
</dbReference>
<dbReference type="Gene3D" id="3.40.50.720">
    <property type="entry name" value="NAD(P)-binding Rossmann-like Domain"/>
    <property type="match status" value="1"/>
</dbReference>
<dbReference type="GO" id="GO:0016491">
    <property type="term" value="F:oxidoreductase activity"/>
    <property type="evidence" value="ECO:0007669"/>
    <property type="project" value="UniProtKB-KW"/>
</dbReference>
<dbReference type="PANTHER" id="PTHR24321:SF8">
    <property type="entry name" value="ESTRADIOL 17-BETA-DEHYDROGENASE 8-RELATED"/>
    <property type="match status" value="1"/>
</dbReference>
<keyword evidence="6" id="KW-1185">Reference proteome</keyword>
<dbReference type="Pfam" id="PF13561">
    <property type="entry name" value="adh_short_C2"/>
    <property type="match status" value="1"/>
</dbReference>
<comment type="similarity">
    <text evidence="1 4">Belongs to the short-chain dehydrogenases/reductases (SDR) family.</text>
</comment>
<evidence type="ECO:0000256" key="3">
    <source>
        <dbReference type="ARBA" id="ARBA00023002"/>
    </source>
</evidence>
<evidence type="ECO:0000256" key="2">
    <source>
        <dbReference type="ARBA" id="ARBA00022857"/>
    </source>
</evidence>
<dbReference type="PRINTS" id="PR00081">
    <property type="entry name" value="GDHRDH"/>
</dbReference>
<evidence type="ECO:0000313" key="6">
    <source>
        <dbReference type="Proteomes" id="UP001215151"/>
    </source>
</evidence>
<dbReference type="SUPFAM" id="SSF51735">
    <property type="entry name" value="NAD(P)-binding Rossmann-fold domains"/>
    <property type="match status" value="1"/>
</dbReference>
<dbReference type="PROSITE" id="PS00061">
    <property type="entry name" value="ADH_SHORT"/>
    <property type="match status" value="1"/>
</dbReference>
<dbReference type="AlphaFoldDB" id="A0AAD7TLN9"/>
<sequence length="281" mass="29555">MDTTAPQARIALVTGAAQGIGEAIALRLAEDGLDVAVVDLPQKHDQVEAVANNIRAKGRRSLALYADVSMEDEVEAMIKSTAEQLGGLDVMIANAGIFRDMPIVDVTVETWDTLMTVNARSVLLAIKHAARHMIAQGRGGRIIGEMITRPAVMCATEPGSLQAASSAAGKRGARNMAVYSASKFAIRGLVQSASIELRPHNITVNGYSPGLIITPMTCHQDDEINGGHGMTAHLRGLGGVTPDLKPAQPEVIASVVSYLAKPEAHYITGQCVNVNGGSVMD</sequence>
<organism evidence="5 6">
    <name type="scientific">Trametes cubensis</name>
    <dbReference type="NCBI Taxonomy" id="1111947"/>
    <lineage>
        <taxon>Eukaryota</taxon>
        <taxon>Fungi</taxon>
        <taxon>Dikarya</taxon>
        <taxon>Basidiomycota</taxon>
        <taxon>Agaricomycotina</taxon>
        <taxon>Agaricomycetes</taxon>
        <taxon>Polyporales</taxon>
        <taxon>Polyporaceae</taxon>
        <taxon>Trametes</taxon>
    </lineage>
</organism>
<dbReference type="InterPro" id="IPR020904">
    <property type="entry name" value="Sc_DH/Rdtase_CS"/>
</dbReference>
<keyword evidence="3" id="KW-0560">Oxidoreductase</keyword>
<dbReference type="EMBL" id="JAPEVG010000326">
    <property type="protein sequence ID" value="KAJ8468655.1"/>
    <property type="molecule type" value="Genomic_DNA"/>
</dbReference>
<protein>
    <submittedName>
        <fullName evidence="5">Uncharacterized protein</fullName>
    </submittedName>
</protein>
<evidence type="ECO:0000256" key="1">
    <source>
        <dbReference type="ARBA" id="ARBA00006484"/>
    </source>
</evidence>
<dbReference type="PANTHER" id="PTHR24321">
    <property type="entry name" value="DEHYDROGENASES, SHORT CHAIN"/>
    <property type="match status" value="1"/>
</dbReference>